<comment type="caution">
    <text evidence="1">The sequence shown here is derived from an EMBL/GenBank/DDBJ whole genome shotgun (WGS) entry which is preliminary data.</text>
</comment>
<protein>
    <submittedName>
        <fullName evidence="1">Uncharacterized protein</fullName>
    </submittedName>
</protein>
<reference evidence="1 2" key="1">
    <citation type="submission" date="2020-08" db="EMBL/GenBank/DDBJ databases">
        <title>Genomic Encyclopedia of Type Strains, Phase IV (KMG-IV): sequencing the most valuable type-strain genomes for metagenomic binning, comparative biology and taxonomic classification.</title>
        <authorList>
            <person name="Goeker M."/>
        </authorList>
    </citation>
    <scope>NUCLEOTIDE SEQUENCE [LARGE SCALE GENOMIC DNA]</scope>
    <source>
        <strain evidence="1 2">DSM 29007</strain>
    </source>
</reference>
<accession>A0A841GVE8</accession>
<dbReference type="SUPFAM" id="SSF144020">
    <property type="entry name" value="FdhE-like"/>
    <property type="match status" value="1"/>
</dbReference>
<dbReference type="InterPro" id="IPR024064">
    <property type="entry name" value="FdhE-like_sf"/>
</dbReference>
<proteinExistence type="predicted"/>
<name>A0A841GVE8_9BACT</name>
<dbReference type="AlphaFoldDB" id="A0A841GVE8"/>
<dbReference type="RefSeq" id="WP_170037775.1">
    <property type="nucleotide sequence ID" value="NZ_JABDTL010000002.1"/>
</dbReference>
<dbReference type="EMBL" id="JACHIA010000002">
    <property type="protein sequence ID" value="MBB6069384.1"/>
    <property type="molecule type" value="Genomic_DNA"/>
</dbReference>
<dbReference type="Proteomes" id="UP000582837">
    <property type="component" value="Unassembled WGS sequence"/>
</dbReference>
<evidence type="ECO:0000313" key="2">
    <source>
        <dbReference type="Proteomes" id="UP000582837"/>
    </source>
</evidence>
<keyword evidence="2" id="KW-1185">Reference proteome</keyword>
<evidence type="ECO:0000313" key="1">
    <source>
        <dbReference type="EMBL" id="MBB6069384.1"/>
    </source>
</evidence>
<gene>
    <name evidence="1" type="ORF">HNQ61_000999</name>
</gene>
<sequence length="128" mass="14534">MNEPRLADYVLKYHGNLMSEHERSVNRHLTTLFKQGTGDLPAPGTAMETNHIHSLQRHWLSDDPRVIADAQAGWHAARQRIAERIVRDHPDEVYLNRCPACGALTASPTARICLVCPHTWFHVPRGVR</sequence>
<organism evidence="1 2">
    <name type="scientific">Longimicrobium terrae</name>
    <dbReference type="NCBI Taxonomy" id="1639882"/>
    <lineage>
        <taxon>Bacteria</taxon>
        <taxon>Pseudomonadati</taxon>
        <taxon>Gemmatimonadota</taxon>
        <taxon>Longimicrobiia</taxon>
        <taxon>Longimicrobiales</taxon>
        <taxon>Longimicrobiaceae</taxon>
        <taxon>Longimicrobium</taxon>
    </lineage>
</organism>